<sequence>MFSKKFKSTEKRERPTLQSRSHLGVMEHKKEWKIRQRAYKDLKNKQNDLKKATELKNPDEFYIAMNDLKFDQKTLIQDVPVHEYDQIPQINLFAAQKKLKKGIQELQIQQVLGNENEKEMNLFKKNLRSVEKEIERRNQENAILMHNGVKYVDSVTGDIKVQINTKRRK</sequence>
<keyword evidence="9" id="KW-1185">Reference proteome</keyword>
<protein>
    <submittedName>
        <fullName evidence="7">U3 small nucleolar RNA-associated protein 11</fullName>
    </submittedName>
</protein>
<evidence type="ECO:0000256" key="1">
    <source>
        <dbReference type="ARBA" id="ARBA00004604"/>
    </source>
</evidence>
<dbReference type="EMBL" id="KI546166">
    <property type="protein sequence ID" value="EST42135.1"/>
    <property type="molecule type" value="Genomic_DNA"/>
</dbReference>
<feature type="coiled-coil region" evidence="5">
    <location>
        <begin position="120"/>
        <end position="147"/>
    </location>
</feature>
<proteinExistence type="inferred from homology"/>
<reference evidence="8" key="2">
    <citation type="submission" date="2020-12" db="EMBL/GenBank/DDBJ databases">
        <title>New Spironucleus salmonicida genome in near-complete chromosomes.</title>
        <authorList>
            <person name="Xu F."/>
            <person name="Kurt Z."/>
            <person name="Jimenez-Gonzalez A."/>
            <person name="Astvaldsson A."/>
            <person name="Andersson J.O."/>
            <person name="Svard S.G."/>
        </authorList>
    </citation>
    <scope>NUCLEOTIDE SEQUENCE</scope>
    <source>
        <strain evidence="8">ATCC 50377</strain>
    </source>
</reference>
<evidence type="ECO:0000313" key="7">
    <source>
        <dbReference type="EMBL" id="EST42135.1"/>
    </source>
</evidence>
<dbReference type="Pfam" id="PF03998">
    <property type="entry name" value="Utp11"/>
    <property type="match status" value="1"/>
</dbReference>
<evidence type="ECO:0000256" key="3">
    <source>
        <dbReference type="ARBA" id="ARBA00022552"/>
    </source>
</evidence>
<comment type="similarity">
    <text evidence="2">Belongs to the UTP11 family.</text>
</comment>
<keyword evidence="5" id="KW-0175">Coiled coil</keyword>
<dbReference type="PANTHER" id="PTHR12838">
    <property type="entry name" value="U3 SMALL NUCLEOLAR RNA-ASSOCIATED PROTEIN 11"/>
    <property type="match status" value="1"/>
</dbReference>
<accession>V6LCA7</accession>
<keyword evidence="3" id="KW-0698">rRNA processing</keyword>
<evidence type="ECO:0000313" key="9">
    <source>
        <dbReference type="Proteomes" id="UP000018208"/>
    </source>
</evidence>
<evidence type="ECO:0000256" key="4">
    <source>
        <dbReference type="ARBA" id="ARBA00023242"/>
    </source>
</evidence>
<evidence type="ECO:0000313" key="8">
    <source>
        <dbReference type="EMBL" id="KAH0574755.1"/>
    </source>
</evidence>
<dbReference type="PANTHER" id="PTHR12838:SF0">
    <property type="entry name" value="U3 SMALL NUCLEOLAR RNA-ASSOCIATED PROTEIN 11-RELATED"/>
    <property type="match status" value="1"/>
</dbReference>
<dbReference type="InterPro" id="IPR007144">
    <property type="entry name" value="SSU_processome_Utp11"/>
</dbReference>
<comment type="subcellular location">
    <subcellularLocation>
        <location evidence="1">Nucleus</location>
        <location evidence="1">Nucleolus</location>
    </subcellularLocation>
</comment>
<dbReference type="Proteomes" id="UP000018208">
    <property type="component" value="Unassembled WGS sequence"/>
</dbReference>
<dbReference type="GO" id="GO:0032040">
    <property type="term" value="C:small-subunit processome"/>
    <property type="evidence" value="ECO:0007669"/>
    <property type="project" value="InterPro"/>
</dbReference>
<evidence type="ECO:0000256" key="2">
    <source>
        <dbReference type="ARBA" id="ARBA00008105"/>
    </source>
</evidence>
<dbReference type="EMBL" id="AUWU02000003">
    <property type="protein sequence ID" value="KAH0574755.1"/>
    <property type="molecule type" value="Genomic_DNA"/>
</dbReference>
<dbReference type="AlphaFoldDB" id="V6LCA7"/>
<feature type="region of interest" description="Disordered" evidence="6">
    <location>
        <begin position="1"/>
        <end position="22"/>
    </location>
</feature>
<reference evidence="7 8" key="1">
    <citation type="journal article" date="2014" name="PLoS Genet.">
        <title>The Genome of Spironucleus salmonicida Highlights a Fish Pathogen Adapted to Fluctuating Environments.</title>
        <authorList>
            <person name="Xu F."/>
            <person name="Jerlstrom-Hultqvist J."/>
            <person name="Einarsson E."/>
            <person name="Astvaldsson A."/>
            <person name="Svard S.G."/>
            <person name="Andersson J.O."/>
        </authorList>
    </citation>
    <scope>NUCLEOTIDE SEQUENCE</scope>
    <source>
        <strain evidence="8">ATCC 50377</strain>
    </source>
</reference>
<name>V6LCA7_9EUKA</name>
<evidence type="ECO:0000256" key="6">
    <source>
        <dbReference type="SAM" id="MobiDB-lite"/>
    </source>
</evidence>
<keyword evidence="4" id="KW-0539">Nucleus</keyword>
<dbReference type="OrthoDB" id="29058at2759"/>
<evidence type="ECO:0000256" key="5">
    <source>
        <dbReference type="SAM" id="Coils"/>
    </source>
</evidence>
<dbReference type="GO" id="GO:0006364">
    <property type="term" value="P:rRNA processing"/>
    <property type="evidence" value="ECO:0007669"/>
    <property type="project" value="UniProtKB-KW"/>
</dbReference>
<gene>
    <name evidence="7" type="ORF">SS50377_18442</name>
    <name evidence="8" type="ORF">SS50377_22370</name>
</gene>
<dbReference type="VEuPathDB" id="GiardiaDB:SS50377_22370"/>
<organism evidence="7">
    <name type="scientific">Spironucleus salmonicida</name>
    <dbReference type="NCBI Taxonomy" id="348837"/>
    <lineage>
        <taxon>Eukaryota</taxon>
        <taxon>Metamonada</taxon>
        <taxon>Diplomonadida</taxon>
        <taxon>Hexamitidae</taxon>
        <taxon>Hexamitinae</taxon>
        <taxon>Spironucleus</taxon>
    </lineage>
</organism>